<gene>
    <name evidence="3" type="ORF">SETIT_1G029300v2</name>
</gene>
<protein>
    <recommendedName>
        <fullName evidence="2">SAWADEE domain-containing protein</fullName>
    </recommendedName>
</protein>
<organism evidence="3">
    <name type="scientific">Setaria italica</name>
    <name type="common">Foxtail millet</name>
    <name type="synonym">Panicum italicum</name>
    <dbReference type="NCBI Taxonomy" id="4555"/>
    <lineage>
        <taxon>Eukaryota</taxon>
        <taxon>Viridiplantae</taxon>
        <taxon>Streptophyta</taxon>
        <taxon>Embryophyta</taxon>
        <taxon>Tracheophyta</taxon>
        <taxon>Spermatophyta</taxon>
        <taxon>Magnoliopsida</taxon>
        <taxon>Liliopsida</taxon>
        <taxon>Poales</taxon>
        <taxon>Poaceae</taxon>
        <taxon>PACMAD clade</taxon>
        <taxon>Panicoideae</taxon>
        <taxon>Panicodae</taxon>
        <taxon>Paniceae</taxon>
        <taxon>Cenchrinae</taxon>
        <taxon>Setaria</taxon>
    </lineage>
</organism>
<dbReference type="STRING" id="4555.A0A368PIB6"/>
<sequence>MEGEKEEGLAGAGQVSLMEGEKEEGLAGAGQLSLMEEEEEEGLTDVGQLNLMEEEKEEGLASAGQISLMEEEKEEGLAGAGHGHGSGEGRAIGVAPAAAESGAALAGVIRGRGRDQGATRPTPKNDIGNKKTKKNGSISMDGSQVQYEAKSARDGAWYDVDAFVSSRMSESGEQEVMVKFSGFGVEEAEWVNARTCVRRRSFRFRASECELVKLWHHVLCYKETEQSGLYFDAQVHGRKVKAHGPEECDCTFLVRYEHDQSEEIVRLRKLCGRPETYELSK</sequence>
<reference evidence="3" key="1">
    <citation type="journal article" date="2012" name="Nat. Biotechnol.">
        <title>Reference genome sequence of the model plant Setaria.</title>
        <authorList>
            <person name="Bennetzen J.L."/>
            <person name="Schmutz J."/>
            <person name="Wang H."/>
            <person name="Percifield R."/>
            <person name="Hawkins J."/>
            <person name="Pontaroli A.C."/>
            <person name="Estep M."/>
            <person name="Feng L."/>
            <person name="Vaughn J.N."/>
            <person name="Grimwood J."/>
            <person name="Jenkins J."/>
            <person name="Barry K."/>
            <person name="Lindquist E."/>
            <person name="Hellsten U."/>
            <person name="Deshpande S."/>
            <person name="Wang X."/>
            <person name="Wu X."/>
            <person name="Mitros T."/>
            <person name="Triplett J."/>
            <person name="Yang X."/>
            <person name="Ye C.Y."/>
            <person name="Mauro-Herrera M."/>
            <person name="Wang L."/>
            <person name="Li P."/>
            <person name="Sharma M."/>
            <person name="Sharma R."/>
            <person name="Ronald P.C."/>
            <person name="Panaud O."/>
            <person name="Kellogg E.A."/>
            <person name="Brutnell T.P."/>
            <person name="Doust A.N."/>
            <person name="Tuskan G.A."/>
            <person name="Rokhsar D."/>
            <person name="Devos K.M."/>
        </authorList>
    </citation>
    <scope>NUCLEOTIDE SEQUENCE [LARGE SCALE GENOMIC DNA]</scope>
    <source>
        <strain evidence="3">Yugu1</strain>
    </source>
</reference>
<feature type="compositionally biased region" description="Gly residues" evidence="1">
    <location>
        <begin position="78"/>
        <end position="90"/>
    </location>
</feature>
<dbReference type="AlphaFoldDB" id="A0A368PIB6"/>
<dbReference type="Gene3D" id="2.30.30.140">
    <property type="match status" value="1"/>
</dbReference>
<name>A0A368PIB6_SETIT</name>
<dbReference type="EMBL" id="CM003528">
    <property type="protein sequence ID" value="RCV04790.1"/>
    <property type="molecule type" value="Genomic_DNA"/>
</dbReference>
<dbReference type="InterPro" id="IPR039276">
    <property type="entry name" value="SHH1/2"/>
</dbReference>
<feature type="region of interest" description="Disordered" evidence="1">
    <location>
        <begin position="110"/>
        <end position="142"/>
    </location>
</feature>
<dbReference type="GO" id="GO:0003682">
    <property type="term" value="F:chromatin binding"/>
    <property type="evidence" value="ECO:0007669"/>
    <property type="project" value="InterPro"/>
</dbReference>
<proteinExistence type="predicted"/>
<reference evidence="3" key="2">
    <citation type="submission" date="2015-07" db="EMBL/GenBank/DDBJ databases">
        <authorList>
            <person name="Noorani M."/>
        </authorList>
    </citation>
    <scope>NUCLEOTIDE SEQUENCE</scope>
    <source>
        <strain evidence="3">Yugu1</strain>
    </source>
</reference>
<dbReference type="InterPro" id="IPR032001">
    <property type="entry name" value="SAWADEE_dom"/>
</dbReference>
<accession>A0A368PIB6</accession>
<feature type="region of interest" description="Disordered" evidence="1">
    <location>
        <begin position="1"/>
        <end position="90"/>
    </location>
</feature>
<dbReference type="PANTHER" id="PTHR33827:SF7">
    <property type="entry name" value="PROTEIN SAWADEE HOMEODOMAIN HOMOLOG 2"/>
    <property type="match status" value="1"/>
</dbReference>
<dbReference type="OrthoDB" id="618164at2759"/>
<evidence type="ECO:0000259" key="2">
    <source>
        <dbReference type="Pfam" id="PF16719"/>
    </source>
</evidence>
<dbReference type="PANTHER" id="PTHR33827">
    <property type="entry name" value="PROTEIN SAWADEE HOMEODOMAIN HOMOLOG 2"/>
    <property type="match status" value="1"/>
</dbReference>
<evidence type="ECO:0000256" key="1">
    <source>
        <dbReference type="SAM" id="MobiDB-lite"/>
    </source>
</evidence>
<feature type="domain" description="SAWADEE" evidence="2">
    <location>
        <begin position="144"/>
        <end position="271"/>
    </location>
</feature>
<dbReference type="Gene3D" id="2.40.50.40">
    <property type="match status" value="1"/>
</dbReference>
<evidence type="ECO:0000313" key="3">
    <source>
        <dbReference type="EMBL" id="RCV04790.1"/>
    </source>
</evidence>
<dbReference type="Pfam" id="PF16719">
    <property type="entry name" value="SAWADEE"/>
    <property type="match status" value="1"/>
</dbReference>